<keyword evidence="3" id="KW-0966">Cell projection</keyword>
<reference evidence="3 4" key="1">
    <citation type="submission" date="2020-07" db="EMBL/GenBank/DDBJ databases">
        <title>Screening of a cold-adapted Planococcus bacterium producing protease in traditional shrimp paste and protease identification by genome sequencing.</title>
        <authorList>
            <person name="Gao R."/>
            <person name="Leng W."/>
            <person name="Chu Q."/>
            <person name="Wu X."/>
            <person name="Liu H."/>
            <person name="Li X."/>
        </authorList>
    </citation>
    <scope>NUCLEOTIDE SEQUENCE [LARGE SCALE GENOMIC DNA]</scope>
    <source>
        <strain evidence="3 4">XJ11</strain>
    </source>
</reference>
<accession>A0A7D7RWR6</accession>
<proteinExistence type="inferred from homology"/>
<comment type="similarity">
    <text evidence="1">Belongs to the FlgD family.</text>
</comment>
<evidence type="ECO:0000313" key="3">
    <source>
        <dbReference type="EMBL" id="QMT17682.1"/>
    </source>
</evidence>
<keyword evidence="3" id="KW-0282">Flagellum</keyword>
<evidence type="ECO:0000256" key="2">
    <source>
        <dbReference type="ARBA" id="ARBA00022795"/>
    </source>
</evidence>
<organism evidence="3 4">
    <name type="scientific">Planococcus maritimus</name>
    <dbReference type="NCBI Taxonomy" id="192421"/>
    <lineage>
        <taxon>Bacteria</taxon>
        <taxon>Bacillati</taxon>
        <taxon>Bacillota</taxon>
        <taxon>Bacilli</taxon>
        <taxon>Bacillales</taxon>
        <taxon>Caryophanaceae</taxon>
        <taxon>Planococcus</taxon>
    </lineage>
</organism>
<dbReference type="GO" id="GO:0044781">
    <property type="term" value="P:bacterial-type flagellum organization"/>
    <property type="evidence" value="ECO:0007669"/>
    <property type="project" value="UniProtKB-KW"/>
</dbReference>
<dbReference type="InterPro" id="IPR005648">
    <property type="entry name" value="FlgD"/>
</dbReference>
<sequence length="154" mass="16327">MNITATGITAAANQPAATTEKTKPDALGQDAFLKILIAQLKYQDPMEPQKDAEFIGQMAQFSSLEQLTQLNKTMTGYAGEGGTASLAGSAHLLGTEISWSANGQSGTGIVQAVTMKNGEIMVELKDGETKIPLSAIERIEQQNDNQNEQAAEQA</sequence>
<protein>
    <submittedName>
        <fullName evidence="3">Flagellar biosynthesis protein FlgD</fullName>
    </submittedName>
</protein>
<dbReference type="KEGG" id="pdec:H1Q58_01230"/>
<dbReference type="AlphaFoldDB" id="A0A7D7RWR6"/>
<dbReference type="Pfam" id="PF03963">
    <property type="entry name" value="FlgD"/>
    <property type="match status" value="1"/>
</dbReference>
<keyword evidence="2" id="KW-1005">Bacterial flagellum biogenesis</keyword>
<keyword evidence="4" id="KW-1185">Reference proteome</keyword>
<gene>
    <name evidence="3" type="ORF">H1Q58_01230</name>
</gene>
<dbReference type="EMBL" id="CP059540">
    <property type="protein sequence ID" value="QMT17682.1"/>
    <property type="molecule type" value="Genomic_DNA"/>
</dbReference>
<name>A0A7D7RWR6_PLAMR</name>
<evidence type="ECO:0000313" key="4">
    <source>
        <dbReference type="Proteomes" id="UP000514716"/>
    </source>
</evidence>
<dbReference type="RefSeq" id="WP_182092257.1">
    <property type="nucleotide sequence ID" value="NZ_CP059540.1"/>
</dbReference>
<dbReference type="Proteomes" id="UP000514716">
    <property type="component" value="Chromosome"/>
</dbReference>
<keyword evidence="3" id="KW-0969">Cilium</keyword>
<evidence type="ECO:0000256" key="1">
    <source>
        <dbReference type="ARBA" id="ARBA00010577"/>
    </source>
</evidence>